<dbReference type="RefSeq" id="WP_286001870.1">
    <property type="nucleotide sequence ID" value="NZ_CP127295.1"/>
</dbReference>
<dbReference type="Pfam" id="PF19054">
    <property type="entry name" value="DUF5753"/>
    <property type="match status" value="1"/>
</dbReference>
<evidence type="ECO:0000313" key="4">
    <source>
        <dbReference type="Proteomes" id="UP001239397"/>
    </source>
</evidence>
<proteinExistence type="predicted"/>
<protein>
    <submittedName>
        <fullName evidence="3">Scr1 family TA system antitoxin-like transcriptional regulator</fullName>
    </submittedName>
</protein>
<dbReference type="InterPro" id="IPR043917">
    <property type="entry name" value="DUF5753"/>
</dbReference>
<dbReference type="PROSITE" id="PS50943">
    <property type="entry name" value="HTH_CROC1"/>
    <property type="match status" value="1"/>
</dbReference>
<reference evidence="3 4" key="1">
    <citation type="submission" date="2023-06" db="EMBL/GenBank/DDBJ databases">
        <authorList>
            <person name="Oyuntsetseg B."/>
            <person name="Kim S.B."/>
        </authorList>
    </citation>
    <scope>NUCLEOTIDE SEQUENCE [LARGE SCALE GENOMIC DNA]</scope>
    <source>
        <strain evidence="3 4">4-36</strain>
    </source>
</reference>
<dbReference type="Pfam" id="PF13560">
    <property type="entry name" value="HTH_31"/>
    <property type="match status" value="1"/>
</dbReference>
<name>A0A9Y2NHS3_9PSEU</name>
<dbReference type="GO" id="GO:0003677">
    <property type="term" value="F:DNA binding"/>
    <property type="evidence" value="ECO:0007669"/>
    <property type="project" value="InterPro"/>
</dbReference>
<dbReference type="AlphaFoldDB" id="A0A9Y2NHS3"/>
<dbReference type="SMART" id="SM00530">
    <property type="entry name" value="HTH_XRE"/>
    <property type="match status" value="1"/>
</dbReference>
<gene>
    <name evidence="3" type="ORF">QRX60_17655</name>
</gene>
<evidence type="ECO:0000256" key="1">
    <source>
        <dbReference type="SAM" id="MobiDB-lite"/>
    </source>
</evidence>
<feature type="compositionally biased region" description="Polar residues" evidence="1">
    <location>
        <begin position="272"/>
        <end position="281"/>
    </location>
</feature>
<dbReference type="CDD" id="cd00093">
    <property type="entry name" value="HTH_XRE"/>
    <property type="match status" value="1"/>
</dbReference>
<keyword evidence="4" id="KW-1185">Reference proteome</keyword>
<evidence type="ECO:0000313" key="3">
    <source>
        <dbReference type="EMBL" id="WIY05582.1"/>
    </source>
</evidence>
<dbReference type="Gene3D" id="1.10.260.40">
    <property type="entry name" value="lambda repressor-like DNA-binding domains"/>
    <property type="match status" value="1"/>
</dbReference>
<dbReference type="InterPro" id="IPR001387">
    <property type="entry name" value="Cro/C1-type_HTH"/>
</dbReference>
<feature type="region of interest" description="Disordered" evidence="1">
    <location>
        <begin position="272"/>
        <end position="292"/>
    </location>
</feature>
<organism evidence="3 4">
    <name type="scientific">Amycolatopsis mongoliensis</name>
    <dbReference type="NCBI Taxonomy" id="715475"/>
    <lineage>
        <taxon>Bacteria</taxon>
        <taxon>Bacillati</taxon>
        <taxon>Actinomycetota</taxon>
        <taxon>Actinomycetes</taxon>
        <taxon>Pseudonocardiales</taxon>
        <taxon>Pseudonocardiaceae</taxon>
        <taxon>Amycolatopsis</taxon>
    </lineage>
</organism>
<sequence length="292" mass="32503">MRPLIRDPRRNTYAVQPPPAVAVGLALRTLRIARHVTMRQVAARLGLRAQDLSNWETAKRIPPITAVAQLLDALHADRVTVKRILNQADHADDPAFVDAHHRDHAALAWHYEHLATDVVEWAPTLIPDLLRTPAHDLYLLNHPFADPGYADAQSLAEPTRRNDLVDPNRHYTFLVGDTALHACPPQMRTDQLSNLKHLAARPNIALRVVPADVCAPGLISPFTLYRHHKVTLAAAVHHHRASTYLADRDTLTAYQRATHMLRRHAVELQSVDETLQGTQAGPTELPDAAEAS</sequence>
<dbReference type="Proteomes" id="UP001239397">
    <property type="component" value="Chromosome"/>
</dbReference>
<dbReference type="InterPro" id="IPR010982">
    <property type="entry name" value="Lambda_DNA-bd_dom_sf"/>
</dbReference>
<dbReference type="SUPFAM" id="SSF47413">
    <property type="entry name" value="lambda repressor-like DNA-binding domains"/>
    <property type="match status" value="1"/>
</dbReference>
<dbReference type="EMBL" id="CP127295">
    <property type="protein sequence ID" value="WIY05582.1"/>
    <property type="molecule type" value="Genomic_DNA"/>
</dbReference>
<accession>A0A9Y2NHS3</accession>
<evidence type="ECO:0000259" key="2">
    <source>
        <dbReference type="PROSITE" id="PS50943"/>
    </source>
</evidence>
<dbReference type="KEGG" id="amog:QRX60_17655"/>
<feature type="domain" description="HTH cro/C1-type" evidence="2">
    <location>
        <begin position="27"/>
        <end position="81"/>
    </location>
</feature>